<gene>
    <name evidence="1" type="ORF">GCM10023322_66840</name>
</gene>
<organism evidence="1 2">
    <name type="scientific">Rugosimonospora acidiphila</name>
    <dbReference type="NCBI Taxonomy" id="556531"/>
    <lineage>
        <taxon>Bacteria</taxon>
        <taxon>Bacillati</taxon>
        <taxon>Actinomycetota</taxon>
        <taxon>Actinomycetes</taxon>
        <taxon>Micromonosporales</taxon>
        <taxon>Micromonosporaceae</taxon>
        <taxon>Rugosimonospora</taxon>
    </lineage>
</organism>
<comment type="caution">
    <text evidence="1">The sequence shown here is derived from an EMBL/GenBank/DDBJ whole genome shotgun (WGS) entry which is preliminary data.</text>
</comment>
<evidence type="ECO:0000313" key="1">
    <source>
        <dbReference type="EMBL" id="GAA5196891.1"/>
    </source>
</evidence>
<accession>A0ABP9SLQ5</accession>
<reference evidence="2" key="1">
    <citation type="journal article" date="2019" name="Int. J. Syst. Evol. Microbiol.">
        <title>The Global Catalogue of Microorganisms (GCM) 10K type strain sequencing project: providing services to taxonomists for standard genome sequencing and annotation.</title>
        <authorList>
            <consortium name="The Broad Institute Genomics Platform"/>
            <consortium name="The Broad Institute Genome Sequencing Center for Infectious Disease"/>
            <person name="Wu L."/>
            <person name="Ma J."/>
        </authorList>
    </citation>
    <scope>NUCLEOTIDE SEQUENCE [LARGE SCALE GENOMIC DNA]</scope>
    <source>
        <strain evidence="2">JCM 18304</strain>
    </source>
</reference>
<evidence type="ECO:0000313" key="2">
    <source>
        <dbReference type="Proteomes" id="UP001501570"/>
    </source>
</evidence>
<keyword evidence="2" id="KW-1185">Reference proteome</keyword>
<sequence>MVRSHNRLVANPCHSRRRMGGYGTGCEVLSGRAMAVTDFALRVAAPWNTLGARSVGLCDRG</sequence>
<dbReference type="Proteomes" id="UP001501570">
    <property type="component" value="Unassembled WGS sequence"/>
</dbReference>
<proteinExistence type="predicted"/>
<protein>
    <submittedName>
        <fullName evidence="1">Uncharacterized protein</fullName>
    </submittedName>
</protein>
<dbReference type="EMBL" id="BAABJQ010000028">
    <property type="protein sequence ID" value="GAA5196891.1"/>
    <property type="molecule type" value="Genomic_DNA"/>
</dbReference>
<name>A0ABP9SLQ5_9ACTN</name>